<protein>
    <submittedName>
        <fullName evidence="1">Uncharacterized protein</fullName>
    </submittedName>
</protein>
<dbReference type="RefSeq" id="WP_120193570.1">
    <property type="nucleotide sequence ID" value="NZ_RAPK01000009.1"/>
</dbReference>
<dbReference type="AlphaFoldDB" id="A0A419V3V7"/>
<keyword evidence="2" id="KW-1185">Reference proteome</keyword>
<dbReference type="Proteomes" id="UP000285120">
    <property type="component" value="Unassembled WGS sequence"/>
</dbReference>
<evidence type="ECO:0000313" key="1">
    <source>
        <dbReference type="EMBL" id="RKD73198.1"/>
    </source>
</evidence>
<organism evidence="1 2">
    <name type="scientific">Sinobaca qinghaiensis</name>
    <dbReference type="NCBI Taxonomy" id="342944"/>
    <lineage>
        <taxon>Bacteria</taxon>
        <taxon>Bacillati</taxon>
        <taxon>Bacillota</taxon>
        <taxon>Bacilli</taxon>
        <taxon>Bacillales</taxon>
        <taxon>Sporolactobacillaceae</taxon>
        <taxon>Sinobaca</taxon>
    </lineage>
</organism>
<gene>
    <name evidence="1" type="ORF">ATL39_2404</name>
</gene>
<sequence length="88" mass="10688">MKPIKPVKSKTSIKTRDPHKDLHINYTLTHTIHSTVFVTFFFEQNEIEDFKTIILERLPANHQTYIEENMRNWFEIAEEINLHIHHKY</sequence>
<dbReference type="EMBL" id="RAPK01000009">
    <property type="protein sequence ID" value="RKD73198.1"/>
    <property type="molecule type" value="Genomic_DNA"/>
</dbReference>
<comment type="caution">
    <text evidence="1">The sequence shown here is derived from an EMBL/GenBank/DDBJ whole genome shotgun (WGS) entry which is preliminary data.</text>
</comment>
<reference evidence="1 2" key="1">
    <citation type="submission" date="2018-09" db="EMBL/GenBank/DDBJ databases">
        <title>Genomic Encyclopedia of Archaeal and Bacterial Type Strains, Phase II (KMG-II): from individual species to whole genera.</title>
        <authorList>
            <person name="Goeker M."/>
        </authorList>
    </citation>
    <scope>NUCLEOTIDE SEQUENCE [LARGE SCALE GENOMIC DNA]</scope>
    <source>
        <strain evidence="1 2">DSM 17008</strain>
    </source>
</reference>
<proteinExistence type="predicted"/>
<name>A0A419V3V7_9BACL</name>
<accession>A0A419V3V7</accession>
<evidence type="ECO:0000313" key="2">
    <source>
        <dbReference type="Proteomes" id="UP000285120"/>
    </source>
</evidence>